<keyword evidence="10" id="KW-1185">Reference proteome</keyword>
<evidence type="ECO:0000256" key="7">
    <source>
        <dbReference type="ARBA" id="ARBA00032272"/>
    </source>
</evidence>
<gene>
    <name evidence="9" type="ORF">G3569_01715</name>
</gene>
<comment type="caution">
    <text evidence="9">The sequence shown here is derived from an EMBL/GenBank/DDBJ whole genome shotgun (WGS) entry which is preliminary data.</text>
</comment>
<feature type="domain" description="Nudix hydrolase" evidence="8">
    <location>
        <begin position="43"/>
        <end position="172"/>
    </location>
</feature>
<dbReference type="InterPro" id="IPR015797">
    <property type="entry name" value="NUDIX_hydrolase-like_dom_sf"/>
</dbReference>
<comment type="similarity">
    <text evidence="3">Belongs to the Nudix hydrolase family. NudK subfamily.</text>
</comment>
<evidence type="ECO:0000256" key="3">
    <source>
        <dbReference type="ARBA" id="ARBA00007275"/>
    </source>
</evidence>
<reference evidence="9 10" key="1">
    <citation type="submission" date="2020-02" db="EMBL/GenBank/DDBJ databases">
        <title>Aliifodinibius halophilus 2W32, complete genome.</title>
        <authorList>
            <person name="Li Y."/>
            <person name="Wu S."/>
        </authorList>
    </citation>
    <scope>NUCLEOTIDE SEQUENCE [LARGE SCALE GENOMIC DNA]</scope>
    <source>
        <strain evidence="9 10">2W32</strain>
    </source>
</reference>
<keyword evidence="5 9" id="KW-0378">Hydrolase</keyword>
<comment type="catalytic activity">
    <reaction evidence="1">
        <text>GDP-alpha-D-mannose + H2O = alpha-D-mannose 1-phosphate + GMP + 2 H(+)</text>
        <dbReference type="Rhea" id="RHEA:27978"/>
        <dbReference type="ChEBI" id="CHEBI:15377"/>
        <dbReference type="ChEBI" id="CHEBI:15378"/>
        <dbReference type="ChEBI" id="CHEBI:57527"/>
        <dbReference type="ChEBI" id="CHEBI:58115"/>
        <dbReference type="ChEBI" id="CHEBI:58409"/>
    </reaction>
</comment>
<dbReference type="PANTHER" id="PTHR11839">
    <property type="entry name" value="UDP/ADP-SUGAR PYROPHOSPHATASE"/>
    <property type="match status" value="1"/>
</dbReference>
<evidence type="ECO:0000256" key="1">
    <source>
        <dbReference type="ARBA" id="ARBA00000847"/>
    </source>
</evidence>
<evidence type="ECO:0000256" key="4">
    <source>
        <dbReference type="ARBA" id="ARBA00016377"/>
    </source>
</evidence>
<dbReference type="Gene3D" id="3.90.79.10">
    <property type="entry name" value="Nucleoside Triphosphate Pyrophosphohydrolase"/>
    <property type="match status" value="1"/>
</dbReference>
<proteinExistence type="inferred from homology"/>
<protein>
    <recommendedName>
        <fullName evidence="4">GDP-mannose pyrophosphatase</fullName>
    </recommendedName>
    <alternativeName>
        <fullName evidence="6">GDP-mannose hydrolase</fullName>
    </alternativeName>
    <alternativeName>
        <fullName evidence="7">GDPMK</fullName>
    </alternativeName>
</protein>
<evidence type="ECO:0000259" key="8">
    <source>
        <dbReference type="PROSITE" id="PS51462"/>
    </source>
</evidence>
<evidence type="ECO:0000313" key="9">
    <source>
        <dbReference type="EMBL" id="NGP87056.1"/>
    </source>
</evidence>
<dbReference type="EMBL" id="JAALLS010000002">
    <property type="protein sequence ID" value="NGP87056.1"/>
    <property type="molecule type" value="Genomic_DNA"/>
</dbReference>
<evidence type="ECO:0000256" key="6">
    <source>
        <dbReference type="ARBA" id="ARBA00032162"/>
    </source>
</evidence>
<dbReference type="RefSeq" id="WP_165265465.1">
    <property type="nucleotide sequence ID" value="NZ_JAALLS010000002.1"/>
</dbReference>
<dbReference type="InterPro" id="IPR020084">
    <property type="entry name" value="NUDIX_hydrolase_CS"/>
</dbReference>
<dbReference type="InterPro" id="IPR000086">
    <property type="entry name" value="NUDIX_hydrolase_dom"/>
</dbReference>
<evidence type="ECO:0000256" key="5">
    <source>
        <dbReference type="ARBA" id="ARBA00022801"/>
    </source>
</evidence>
<accession>A0A6M1SU65</accession>
<dbReference type="PROSITE" id="PS00893">
    <property type="entry name" value="NUDIX_BOX"/>
    <property type="match status" value="1"/>
</dbReference>
<dbReference type="GO" id="GO:0006753">
    <property type="term" value="P:nucleoside phosphate metabolic process"/>
    <property type="evidence" value="ECO:0007669"/>
    <property type="project" value="TreeGrafter"/>
</dbReference>
<dbReference type="PROSITE" id="PS51462">
    <property type="entry name" value="NUDIX"/>
    <property type="match status" value="1"/>
</dbReference>
<evidence type="ECO:0000313" key="10">
    <source>
        <dbReference type="Proteomes" id="UP000479132"/>
    </source>
</evidence>
<dbReference type="PANTHER" id="PTHR11839:SF18">
    <property type="entry name" value="NUDIX HYDROLASE DOMAIN-CONTAINING PROTEIN"/>
    <property type="match status" value="1"/>
</dbReference>
<dbReference type="Pfam" id="PF00293">
    <property type="entry name" value="NUDIX"/>
    <property type="match status" value="1"/>
</dbReference>
<dbReference type="SUPFAM" id="SSF55811">
    <property type="entry name" value="Nudix"/>
    <property type="match status" value="1"/>
</dbReference>
<organism evidence="9 10">
    <name type="scientific">Fodinibius halophilus</name>
    <dbReference type="NCBI Taxonomy" id="1736908"/>
    <lineage>
        <taxon>Bacteria</taxon>
        <taxon>Pseudomonadati</taxon>
        <taxon>Balneolota</taxon>
        <taxon>Balneolia</taxon>
        <taxon>Balneolales</taxon>
        <taxon>Balneolaceae</taxon>
        <taxon>Fodinibius</taxon>
    </lineage>
</organism>
<dbReference type="GO" id="GO:0005829">
    <property type="term" value="C:cytosol"/>
    <property type="evidence" value="ECO:0007669"/>
    <property type="project" value="TreeGrafter"/>
</dbReference>
<dbReference type="AlphaFoldDB" id="A0A6M1SU65"/>
<comment type="cofactor">
    <cofactor evidence="2">
        <name>Mg(2+)</name>
        <dbReference type="ChEBI" id="CHEBI:18420"/>
    </cofactor>
</comment>
<sequence length="188" mass="21747">MNDSHELVEQIRTSTKIFSGRLLHVYFDEVLLPDDTTATREWIKHPGASAVVPVFENGDIMLVRQFRYPVGQIFYEVPAGKIDPDESAGSTAERELKEEAGLQCKRFDYVGHFYPGIGYSDEIIHCYVAWDISSFEQAVDEDEFLITERIPFRNAIDMVHRGEITDGKTVIALLRTWHWWQNHKPFEV</sequence>
<dbReference type="GO" id="GO:0016787">
    <property type="term" value="F:hydrolase activity"/>
    <property type="evidence" value="ECO:0007669"/>
    <property type="project" value="UniProtKB-KW"/>
</dbReference>
<evidence type="ECO:0000256" key="2">
    <source>
        <dbReference type="ARBA" id="ARBA00001946"/>
    </source>
</evidence>
<dbReference type="Proteomes" id="UP000479132">
    <property type="component" value="Unassembled WGS sequence"/>
</dbReference>
<name>A0A6M1SU65_9BACT</name>
<dbReference type="GO" id="GO:0019693">
    <property type="term" value="P:ribose phosphate metabolic process"/>
    <property type="evidence" value="ECO:0007669"/>
    <property type="project" value="TreeGrafter"/>
</dbReference>